<feature type="domain" description="AMP-dependent synthetase/ligase" evidence="6">
    <location>
        <begin position="96"/>
        <end position="518"/>
    </location>
</feature>
<dbReference type="OrthoDB" id="1700726at2759"/>
<dbReference type="GO" id="GO:0005783">
    <property type="term" value="C:endoplasmic reticulum"/>
    <property type="evidence" value="ECO:0007669"/>
    <property type="project" value="TreeGrafter"/>
</dbReference>
<evidence type="ECO:0000256" key="3">
    <source>
        <dbReference type="ARBA" id="ARBA00022741"/>
    </source>
</evidence>
<dbReference type="GO" id="GO:0005524">
    <property type="term" value="F:ATP binding"/>
    <property type="evidence" value="ECO:0007669"/>
    <property type="project" value="UniProtKB-KW"/>
</dbReference>
<evidence type="ECO:0000259" key="6">
    <source>
        <dbReference type="Pfam" id="PF00501"/>
    </source>
</evidence>
<evidence type="ECO:0000256" key="1">
    <source>
        <dbReference type="ARBA" id="ARBA00006432"/>
    </source>
</evidence>
<dbReference type="AlphaFoldDB" id="C4R1R9"/>
<comment type="catalytic activity">
    <reaction evidence="5">
        <text>a long-chain fatty acid + ATP + CoA = a long-chain fatty acyl-CoA + AMP + diphosphate</text>
        <dbReference type="Rhea" id="RHEA:15421"/>
        <dbReference type="ChEBI" id="CHEBI:30616"/>
        <dbReference type="ChEBI" id="CHEBI:33019"/>
        <dbReference type="ChEBI" id="CHEBI:57287"/>
        <dbReference type="ChEBI" id="CHEBI:57560"/>
        <dbReference type="ChEBI" id="CHEBI:83139"/>
        <dbReference type="ChEBI" id="CHEBI:456215"/>
        <dbReference type="EC" id="6.2.1.3"/>
    </reaction>
</comment>
<evidence type="ECO:0000256" key="4">
    <source>
        <dbReference type="ARBA" id="ARBA00022840"/>
    </source>
</evidence>
<gene>
    <name evidence="7" type="ordered locus">PAS_chr2-1_0785</name>
</gene>
<dbReference type="PANTHER" id="PTHR43272">
    <property type="entry name" value="LONG-CHAIN-FATTY-ACID--COA LIGASE"/>
    <property type="match status" value="1"/>
</dbReference>
<dbReference type="Pfam" id="PF00501">
    <property type="entry name" value="AMP-binding"/>
    <property type="match status" value="1"/>
</dbReference>
<keyword evidence="2" id="KW-0436">Ligase</keyword>
<proteinExistence type="inferred from homology"/>
<comment type="similarity">
    <text evidence="1">Belongs to the ATP-dependent AMP-binding enzyme family.</text>
</comment>
<dbReference type="GO" id="GO:0035336">
    <property type="term" value="P:long-chain fatty-acyl-CoA metabolic process"/>
    <property type="evidence" value="ECO:0007669"/>
    <property type="project" value="TreeGrafter"/>
</dbReference>
<dbReference type="EMBL" id="FN392320">
    <property type="protein sequence ID" value="CAY69443.1"/>
    <property type="molecule type" value="Genomic_DNA"/>
</dbReference>
<reference evidence="7 8" key="1">
    <citation type="journal article" date="2009" name="Nat. Biotechnol.">
        <title>Genome sequence of the recombinant protein production host Pichia pastoris.</title>
        <authorList>
            <person name="De Schutter K."/>
            <person name="Lin Y.C."/>
            <person name="Tiels P."/>
            <person name="Van Hecke A."/>
            <person name="Glinka S."/>
            <person name="Weber-Lehmann J."/>
            <person name="Rouze P."/>
            <person name="Van de Peer Y."/>
            <person name="Callewaert N."/>
        </authorList>
    </citation>
    <scope>NUCLEOTIDE SEQUENCE [LARGE SCALE GENOMIC DNA]</scope>
    <source>
        <strain evidence="8">GS115 / ATCC 20864</strain>
    </source>
</reference>
<protein>
    <submittedName>
        <fullName evidence="7">Long chain fatty acyl-CoA synthetase with a preference for C12:0-C16:0 fatty acids</fullName>
    </submittedName>
</protein>
<dbReference type="HOGENOM" id="CLU_000022_45_2_1"/>
<dbReference type="FunCoup" id="C4R1R9">
    <property type="interactions" value="849"/>
</dbReference>
<dbReference type="InterPro" id="IPR000873">
    <property type="entry name" value="AMP-dep_synth/lig_dom"/>
</dbReference>
<accession>C4R1R9</accession>
<dbReference type="KEGG" id="ppa:PAS_chr2-1_0785"/>
<dbReference type="STRING" id="644223.C4R1R9"/>
<evidence type="ECO:0000256" key="2">
    <source>
        <dbReference type="ARBA" id="ARBA00022598"/>
    </source>
</evidence>
<keyword evidence="3" id="KW-0547">Nucleotide-binding</keyword>
<dbReference type="OMA" id="KIFQWAA"/>
<dbReference type="InterPro" id="IPR020845">
    <property type="entry name" value="AMP-binding_CS"/>
</dbReference>
<evidence type="ECO:0000256" key="5">
    <source>
        <dbReference type="ARBA" id="ARBA00036813"/>
    </source>
</evidence>
<evidence type="ECO:0000313" key="7">
    <source>
        <dbReference type="EMBL" id="CAY69443.1"/>
    </source>
</evidence>
<dbReference type="RefSeq" id="XP_002491723.1">
    <property type="nucleotide sequence ID" value="XM_002491678.1"/>
</dbReference>
<dbReference type="Proteomes" id="UP000000314">
    <property type="component" value="Chromosome 2"/>
</dbReference>
<dbReference type="GO" id="GO:0005811">
    <property type="term" value="C:lipid droplet"/>
    <property type="evidence" value="ECO:0007669"/>
    <property type="project" value="TreeGrafter"/>
</dbReference>
<keyword evidence="4" id="KW-0067">ATP-binding</keyword>
<dbReference type="PANTHER" id="PTHR43272:SF83">
    <property type="entry name" value="ACYL-COA SYNTHETASE LONG-CHAIN, ISOFORM J"/>
    <property type="match status" value="1"/>
</dbReference>
<dbReference type="eggNOG" id="KOG1180">
    <property type="taxonomic scope" value="Eukaryota"/>
</dbReference>
<dbReference type="InParanoid" id="C4R1R9"/>
<keyword evidence="8" id="KW-1185">Reference proteome</keyword>
<dbReference type="SUPFAM" id="SSF56801">
    <property type="entry name" value="Acetyl-CoA synthetase-like"/>
    <property type="match status" value="1"/>
</dbReference>
<dbReference type="GeneID" id="8198062"/>
<organism evidence="7 8">
    <name type="scientific">Komagataella phaffii (strain GS115 / ATCC 20864)</name>
    <name type="common">Yeast</name>
    <name type="synonym">Pichia pastoris</name>
    <dbReference type="NCBI Taxonomy" id="644223"/>
    <lineage>
        <taxon>Eukaryota</taxon>
        <taxon>Fungi</taxon>
        <taxon>Dikarya</taxon>
        <taxon>Ascomycota</taxon>
        <taxon>Saccharomycotina</taxon>
        <taxon>Pichiomycetes</taxon>
        <taxon>Pichiales</taxon>
        <taxon>Pichiaceae</taxon>
        <taxon>Komagataella</taxon>
    </lineage>
</organism>
<name>C4R1R9_KOMPG</name>
<dbReference type="PROSITE" id="PS00455">
    <property type="entry name" value="AMP_BINDING"/>
    <property type="match status" value="1"/>
</dbReference>
<dbReference type="InterPro" id="IPR042099">
    <property type="entry name" value="ANL_N_sf"/>
</dbReference>
<evidence type="ECO:0000313" key="8">
    <source>
        <dbReference type="Proteomes" id="UP000000314"/>
    </source>
</evidence>
<dbReference type="SMR" id="C4R1R9"/>
<dbReference type="GO" id="GO:0005886">
    <property type="term" value="C:plasma membrane"/>
    <property type="evidence" value="ECO:0007669"/>
    <property type="project" value="TreeGrafter"/>
</dbReference>
<dbReference type="Gene3D" id="3.40.50.12780">
    <property type="entry name" value="N-terminal domain of ligase-like"/>
    <property type="match status" value="1"/>
</dbReference>
<dbReference type="GO" id="GO:0004467">
    <property type="term" value="F:long-chain fatty acid-CoA ligase activity"/>
    <property type="evidence" value="ECO:0007669"/>
    <property type="project" value="UniProtKB-EC"/>
</dbReference>
<sequence>MVFQVNVPVGEARKGETAPRRYYKVKDAAVLKPSDCNPKTETVYDYLVEMFERHEDNKAMAWRDLVDIHTEKKKVNKMIDGELKNIEKEWQYYELSDYKFITYKELKSIIFEYGRGLVELGIKPNQEERLHIYASTSHKWFQTYLATQTQNIPIVTAYDTLGESGLTHSLVQTGSVAIFTNNDLLHTLINPLKKAVSVRFIIHTEKLDSSDKRYGGKLYQDAQVAIDEIKRTHPDIKFISYDEIVALGRGSKLNAIPPKADDLSCIMYTSGSTGTPKGVVLSHRNVLAGIGGASTLVPRSLINGKDRIIAFLPLAHIFELVFELISLWWGGCLGYANVKTLTDASIRNCQSDLKAFKPTIMVGVAAVWESVRKGILDQLNKSPFLLQKVFWGAYKSKQAMKYCHIPGTSIIDAVIFRKVKAATGGEIRLLLNGGSPISADTQRFITNLLAPMLLGYGLTETVANTCITDIDNFEFDVAGALTGAVTVKLIDVPEAGYFAKNNQGEVLIQGACVTKEYYKNEQETASVFDYEKGWFSTGDIGEWTSSGQLKVIDRKKNLIKTLNGEYIALEKIESVYRSNSYIHNVCCYADQNKSKPVAIAVPNETTLRKLAVQLKLASAVDEVDLAKVVHDSKLISKVHQSLLETAKQQGLTGIELIQGVVILDEEWTPQNGFVTSAQKLQRKKILESVKDRVDEVYRQNS</sequence>